<feature type="compositionally biased region" description="Basic and acidic residues" evidence="2">
    <location>
        <begin position="791"/>
        <end position="806"/>
    </location>
</feature>
<feature type="compositionally biased region" description="Low complexity" evidence="2">
    <location>
        <begin position="779"/>
        <end position="788"/>
    </location>
</feature>
<feature type="coiled-coil region" evidence="1">
    <location>
        <begin position="196"/>
        <end position="251"/>
    </location>
</feature>
<keyword evidence="5" id="KW-1185">Reference proteome</keyword>
<dbReference type="EMBL" id="KE346371">
    <property type="protein sequence ID" value="KJE96556.1"/>
    <property type="molecule type" value="Genomic_DNA"/>
</dbReference>
<dbReference type="InParanoid" id="A0A0D2UNJ5"/>
<feature type="compositionally biased region" description="Polar residues" evidence="2">
    <location>
        <begin position="866"/>
        <end position="881"/>
    </location>
</feature>
<proteinExistence type="predicted"/>
<feature type="region of interest" description="Disordered" evidence="2">
    <location>
        <begin position="743"/>
        <end position="825"/>
    </location>
</feature>
<gene>
    <name evidence="4" type="ORF">CAOG_006862</name>
</gene>
<feature type="region of interest" description="Disordered" evidence="2">
    <location>
        <begin position="85"/>
        <end position="110"/>
    </location>
</feature>
<evidence type="ECO:0000256" key="2">
    <source>
        <dbReference type="SAM" id="MobiDB-lite"/>
    </source>
</evidence>
<accession>A0A0D2UNJ5</accession>
<feature type="signal peptide" evidence="3">
    <location>
        <begin position="1"/>
        <end position="22"/>
    </location>
</feature>
<evidence type="ECO:0000313" key="5">
    <source>
        <dbReference type="Proteomes" id="UP000008743"/>
    </source>
</evidence>
<keyword evidence="3" id="KW-0732">Signal</keyword>
<protein>
    <recommendedName>
        <fullName evidence="6">Fibronectin type-III domain-containing protein</fullName>
    </recommendedName>
</protein>
<organism evidence="4 5">
    <name type="scientific">Capsaspora owczarzaki (strain ATCC 30864)</name>
    <dbReference type="NCBI Taxonomy" id="595528"/>
    <lineage>
        <taxon>Eukaryota</taxon>
        <taxon>Filasterea</taxon>
        <taxon>Capsaspora</taxon>
    </lineage>
</organism>
<dbReference type="Proteomes" id="UP000008743">
    <property type="component" value="Unassembled WGS sequence"/>
</dbReference>
<evidence type="ECO:0000256" key="3">
    <source>
        <dbReference type="SAM" id="SignalP"/>
    </source>
</evidence>
<feature type="region of interest" description="Disordered" evidence="2">
    <location>
        <begin position="837"/>
        <end position="953"/>
    </location>
</feature>
<keyword evidence="1" id="KW-0175">Coiled coil</keyword>
<name>A0A0D2UNJ5_CAPO3</name>
<feature type="chain" id="PRO_5002252968" description="Fibronectin type-III domain-containing protein" evidence="3">
    <location>
        <begin position="23"/>
        <end position="985"/>
    </location>
</feature>
<dbReference type="RefSeq" id="XP_004344483.1">
    <property type="nucleotide sequence ID" value="XM_004344433.2"/>
</dbReference>
<dbReference type="AlphaFoldDB" id="A0A0D2UNJ5"/>
<feature type="compositionally biased region" description="Low complexity" evidence="2">
    <location>
        <begin position="900"/>
        <end position="914"/>
    </location>
</feature>
<reference evidence="5" key="1">
    <citation type="submission" date="2011-02" db="EMBL/GenBank/DDBJ databases">
        <title>The Genome Sequence of Capsaspora owczarzaki ATCC 30864.</title>
        <authorList>
            <person name="Russ C."/>
            <person name="Cuomo C."/>
            <person name="Burger G."/>
            <person name="Gray M.W."/>
            <person name="Holland P.W.H."/>
            <person name="King N."/>
            <person name="Lang F.B.F."/>
            <person name="Roger A.J."/>
            <person name="Ruiz-Trillo I."/>
            <person name="Young S.K."/>
            <person name="Zeng Q."/>
            <person name="Gargeya S."/>
            <person name="Alvarado L."/>
            <person name="Berlin A."/>
            <person name="Chapman S.B."/>
            <person name="Chen Z."/>
            <person name="Freedman E."/>
            <person name="Gellesch M."/>
            <person name="Goldberg J."/>
            <person name="Griggs A."/>
            <person name="Gujja S."/>
            <person name="Heilman E."/>
            <person name="Heiman D."/>
            <person name="Howarth C."/>
            <person name="Mehta T."/>
            <person name="Neiman D."/>
            <person name="Pearson M."/>
            <person name="Roberts A."/>
            <person name="Saif S."/>
            <person name="Shea T."/>
            <person name="Shenoy N."/>
            <person name="Sisk P."/>
            <person name="Stolte C."/>
            <person name="Sykes S."/>
            <person name="White J."/>
            <person name="Yandava C."/>
            <person name="Haas B."/>
            <person name="Nusbaum C."/>
            <person name="Birren B."/>
        </authorList>
    </citation>
    <scope>NUCLEOTIDE SEQUENCE</scope>
    <source>
        <strain evidence="5">ATCC 30864</strain>
    </source>
</reference>
<feature type="compositionally biased region" description="Polar residues" evidence="2">
    <location>
        <begin position="930"/>
        <end position="946"/>
    </location>
</feature>
<evidence type="ECO:0000256" key="1">
    <source>
        <dbReference type="SAM" id="Coils"/>
    </source>
</evidence>
<evidence type="ECO:0008006" key="6">
    <source>
        <dbReference type="Google" id="ProtNLM"/>
    </source>
</evidence>
<evidence type="ECO:0000313" key="4">
    <source>
        <dbReference type="EMBL" id="KJE96556.1"/>
    </source>
</evidence>
<sequence length="985" mass="105790">MQPQHAVGWVAVALSLLFAGKSLQPIPAPPKPVASPMQFQPSQALLTFQTGLRAAEYSSEFLASRVYNCSCRVFQLQLAQNQWNPTGPGAESLDKPPSTSVGGNHNDDQQQDLRWAPSAVLSSYSVGATSLYVTVGALEPGATYQFRASYMCVHGEGPAGHPSAAIQLPLSIEPEQPADPTPTSNVVPLASEAELKAESEKVQSQQREELDSLTKENAILRSRIIQLESMLETASSALALAREELEQCQLLRDRALTCPECPACPAPIPCVCAPPPSLQTQLLGFLKGLASPSADTEDEDSRKPKALHRRSEVLMTGGVLLLVALFLLAKLTSKPRPGSSNAESVEPTQVAGLLQPTFSQQHSSSLLPVAQDDIDQECATNAAVLELERGHELQVATLKEQHAAELAKIENAMAECQQARAHESAAADSKLAEIQVKHDAAMEGLRLQVHAEAAAQKASEVEALTAAATKSERAMQQRHIAELAEANQASQTKWDTALQRLTEQHAADISSMKQQLEEAAEKQCQAQLAALEAAHQVRLGNAVSAASKASLDAQEIIHRQELDQARITSNQSHEIHLAESLKAQEEQLREAFVRELAESLAKHTSEQAAAAAERENELQHQFSLRITTLEQNFGLAGVLLSQIEAQVEAQLVAAASTANHETRSNLSTSEPIVDDTIMQATTMHLIRMEELPLEQRIVSPVVETSLPILSASSNIAQASSTPAIHLHAVRNTSDDLQNERVESAEFPPMTPTGKTRASSFSSPNGYPSIRHDGGTDAGSSLSSNLSASQPDLRELSRSASPDRSEGARTPQPPFRPRVPSDTNNLFRSGARVFVRDSPHSSLNTSPNLPFYSPLPPGVPRPLLDNAQPSKEPASTAQSSLDTPAALRPRVYSLPSSQVARPYRSGSSYSNRSSYVAPSPPTSYSESPTSRHSFVSPSKGSHGTATPTDVEVVPPCPKCPRLLALLRHHHVPVSDALASGIADDVR</sequence>
<feature type="compositionally biased region" description="Polar residues" evidence="2">
    <location>
        <begin position="752"/>
        <end position="765"/>
    </location>
</feature>